<evidence type="ECO:0000313" key="2">
    <source>
        <dbReference type="Proteomes" id="UP000050424"/>
    </source>
</evidence>
<dbReference type="EMBL" id="LKCW01000113">
    <property type="protein sequence ID" value="KPM39222.1"/>
    <property type="molecule type" value="Genomic_DNA"/>
</dbReference>
<sequence length="77" mass="8710">MATTTVREDHTHWACGRPLRNDPSVACLGGNPMTINICQTCRYPRSVGSEALNEIGDQIGTLARVDKNRTEWWRYFA</sequence>
<dbReference type="OrthoDB" id="4966669at2759"/>
<comment type="caution">
    <text evidence="1">The sequence shown here is derived from an EMBL/GenBank/DDBJ whole genome shotgun (WGS) entry which is preliminary data.</text>
</comment>
<evidence type="ECO:0000313" key="1">
    <source>
        <dbReference type="EMBL" id="KPM39222.1"/>
    </source>
</evidence>
<organism evidence="1 2">
    <name type="scientific">Neonectria ditissima</name>
    <dbReference type="NCBI Taxonomy" id="78410"/>
    <lineage>
        <taxon>Eukaryota</taxon>
        <taxon>Fungi</taxon>
        <taxon>Dikarya</taxon>
        <taxon>Ascomycota</taxon>
        <taxon>Pezizomycotina</taxon>
        <taxon>Sordariomycetes</taxon>
        <taxon>Hypocreomycetidae</taxon>
        <taxon>Hypocreales</taxon>
        <taxon>Nectriaceae</taxon>
        <taxon>Neonectria</taxon>
    </lineage>
</organism>
<name>A0A0P7BAE4_9HYPO</name>
<proteinExistence type="predicted"/>
<reference evidence="1 2" key="1">
    <citation type="submission" date="2015-09" db="EMBL/GenBank/DDBJ databases">
        <title>Draft genome of a European isolate of the apple canker pathogen Neonectria ditissima.</title>
        <authorList>
            <person name="Gomez-Cortecero A."/>
            <person name="Harrison R.J."/>
            <person name="Armitage A.D."/>
        </authorList>
    </citation>
    <scope>NUCLEOTIDE SEQUENCE [LARGE SCALE GENOMIC DNA]</scope>
    <source>
        <strain evidence="1 2">R09/05</strain>
    </source>
</reference>
<keyword evidence="2" id="KW-1185">Reference proteome</keyword>
<gene>
    <name evidence="1" type="ORF">AK830_g7327</name>
</gene>
<dbReference type="Proteomes" id="UP000050424">
    <property type="component" value="Unassembled WGS sequence"/>
</dbReference>
<accession>A0A0P7BAE4</accession>
<protein>
    <submittedName>
        <fullName evidence="1">Uncharacterized protein</fullName>
    </submittedName>
</protein>
<dbReference type="AlphaFoldDB" id="A0A0P7BAE4"/>